<keyword evidence="1" id="KW-0479">Metal-binding</keyword>
<dbReference type="InterPro" id="IPR050963">
    <property type="entry name" value="Sirohydro_Cobaltochel/CbiX"/>
</dbReference>
<dbReference type="PANTHER" id="PTHR33542:SF3">
    <property type="entry name" value="SIROHYDROCHLORIN FERROCHELATASE, CHLOROPLASTIC"/>
    <property type="match status" value="1"/>
</dbReference>
<organism evidence="3 4">
    <name type="scientific">Aquibacillus rhizosphaerae</name>
    <dbReference type="NCBI Taxonomy" id="3051431"/>
    <lineage>
        <taxon>Bacteria</taxon>
        <taxon>Bacillati</taxon>
        <taxon>Bacillota</taxon>
        <taxon>Bacilli</taxon>
        <taxon>Bacillales</taxon>
        <taxon>Bacillaceae</taxon>
        <taxon>Aquibacillus</taxon>
    </lineage>
</organism>
<dbReference type="EMBL" id="JASTZU010000062">
    <property type="protein sequence ID" value="MDL4842686.1"/>
    <property type="molecule type" value="Genomic_DNA"/>
</dbReference>
<dbReference type="CDD" id="cd03414">
    <property type="entry name" value="CbiX_SirB_C"/>
    <property type="match status" value="1"/>
</dbReference>
<gene>
    <name evidence="3" type="ORF">QQS35_19825</name>
</gene>
<evidence type="ECO:0000256" key="1">
    <source>
        <dbReference type="ARBA" id="ARBA00022723"/>
    </source>
</evidence>
<evidence type="ECO:0000313" key="3">
    <source>
        <dbReference type="EMBL" id="MDL4842686.1"/>
    </source>
</evidence>
<reference evidence="3 4" key="1">
    <citation type="submission" date="2023-06" db="EMBL/GenBank/DDBJ databases">
        <title>Aquibacillus rhizosphaerae LR5S19.</title>
        <authorList>
            <person name="Sun J.-Q."/>
        </authorList>
    </citation>
    <scope>NUCLEOTIDE SEQUENCE [LARGE SCALE GENOMIC DNA]</scope>
    <source>
        <strain evidence="3 4">LR5S19</strain>
    </source>
</reference>
<keyword evidence="2" id="KW-0456">Lyase</keyword>
<dbReference type="SUPFAM" id="SSF53800">
    <property type="entry name" value="Chelatase"/>
    <property type="match status" value="1"/>
</dbReference>
<dbReference type="PANTHER" id="PTHR33542">
    <property type="entry name" value="SIROHYDROCHLORIN FERROCHELATASE, CHLOROPLASTIC"/>
    <property type="match status" value="1"/>
</dbReference>
<accession>A0ABT7L9Y8</accession>
<sequence>MQGLLYISHGTRLAEGKQEAIDFLRSIQPSVNAPLQEICFLEICSPSIEEGVEQLVNRGATAISVVPVLLLSAKHDQEDIPMELNEVRKNHPEIPFSYGRPLGVQNRLIDILEDRVEQSLRELDQDAPVLLVGRGSFELSVQTDITSIANELGGRINRKVDVSYLAACKPSFDEALVQMEENKRKSGTIVPYLWFDGLLIQSMKKKINKYNQDNDAHIKLCHQLGDHPHMKQALIERANESFEFVLEGIKEH</sequence>
<dbReference type="RefSeq" id="WP_285933976.1">
    <property type="nucleotide sequence ID" value="NZ_JASTZU010000062.1"/>
</dbReference>
<dbReference type="Proteomes" id="UP001235343">
    <property type="component" value="Unassembled WGS sequence"/>
</dbReference>
<dbReference type="Pfam" id="PF01903">
    <property type="entry name" value="CbiX"/>
    <property type="match status" value="2"/>
</dbReference>
<comment type="caution">
    <text evidence="3">The sequence shown here is derived from an EMBL/GenBank/DDBJ whole genome shotgun (WGS) entry which is preliminary data.</text>
</comment>
<name>A0ABT7L9Y8_9BACI</name>
<evidence type="ECO:0000256" key="2">
    <source>
        <dbReference type="ARBA" id="ARBA00023239"/>
    </source>
</evidence>
<proteinExistence type="predicted"/>
<dbReference type="CDD" id="cd03416">
    <property type="entry name" value="CbiX_SirB_N"/>
    <property type="match status" value="1"/>
</dbReference>
<protein>
    <submittedName>
        <fullName evidence="3">Sirohydrochlorin chelatase</fullName>
    </submittedName>
</protein>
<dbReference type="InterPro" id="IPR002762">
    <property type="entry name" value="CbiX-like"/>
</dbReference>
<evidence type="ECO:0000313" key="4">
    <source>
        <dbReference type="Proteomes" id="UP001235343"/>
    </source>
</evidence>
<dbReference type="Gene3D" id="3.40.50.1400">
    <property type="match status" value="2"/>
</dbReference>
<keyword evidence="4" id="KW-1185">Reference proteome</keyword>